<organism evidence="1 2">
    <name type="scientific">Microvirga brassicacearum</name>
    <dbReference type="NCBI Taxonomy" id="2580413"/>
    <lineage>
        <taxon>Bacteria</taxon>
        <taxon>Pseudomonadati</taxon>
        <taxon>Pseudomonadota</taxon>
        <taxon>Alphaproteobacteria</taxon>
        <taxon>Hyphomicrobiales</taxon>
        <taxon>Methylobacteriaceae</taxon>
        <taxon>Microvirga</taxon>
    </lineage>
</organism>
<comment type="caution">
    <text evidence="1">The sequence shown here is derived from an EMBL/GenBank/DDBJ whole genome shotgun (WGS) entry which is preliminary data.</text>
</comment>
<name>A0A5N3PGN7_9HYPH</name>
<accession>A0A5N3PGN7</accession>
<sequence>MPHFEDFYADKLRGALGVADADAVLDLRETSREGAAAAIQDMLERSRFGDAKTVAIRLSPPPQGGGETLFQPIGKALLEAKKRGWIERLQTLPAQDGLGFYVALSGKPAGA</sequence>
<dbReference type="RefSeq" id="WP_150941957.1">
    <property type="nucleotide sequence ID" value="NZ_VCMV01000003.1"/>
</dbReference>
<evidence type="ECO:0000313" key="1">
    <source>
        <dbReference type="EMBL" id="KAB0268900.1"/>
    </source>
</evidence>
<keyword evidence="2" id="KW-1185">Reference proteome</keyword>
<dbReference type="EMBL" id="VCMV01000003">
    <property type="protein sequence ID" value="KAB0268900.1"/>
    <property type="molecule type" value="Genomic_DNA"/>
</dbReference>
<protein>
    <submittedName>
        <fullName evidence="1">Uncharacterized protein</fullName>
    </submittedName>
</protein>
<dbReference type="OrthoDB" id="8479921at2"/>
<gene>
    <name evidence="1" type="ORF">FEZ63_01940</name>
</gene>
<evidence type="ECO:0000313" key="2">
    <source>
        <dbReference type="Proteomes" id="UP000325684"/>
    </source>
</evidence>
<dbReference type="Proteomes" id="UP000325684">
    <property type="component" value="Unassembled WGS sequence"/>
</dbReference>
<dbReference type="AlphaFoldDB" id="A0A5N3PGN7"/>
<reference evidence="1 2" key="1">
    <citation type="journal article" date="2019" name="Microorganisms">
        <title>Genome Insights into the Novel Species Microvirga brassicacearum, a Rapeseed Endophyte with Biotechnological Potential.</title>
        <authorList>
            <person name="Jimenez-Gomez A."/>
            <person name="Saati-Santamaria Z."/>
            <person name="Igual J.M."/>
            <person name="Rivas R."/>
            <person name="Mateos P.F."/>
            <person name="Garcia-Fraile P."/>
        </authorList>
    </citation>
    <scope>NUCLEOTIDE SEQUENCE [LARGE SCALE GENOMIC DNA]</scope>
    <source>
        <strain evidence="1 2">CDVBN77</strain>
    </source>
</reference>
<proteinExistence type="predicted"/>